<reference evidence="2" key="1">
    <citation type="submission" date="2015-03" db="EMBL/GenBank/DDBJ databases">
        <authorList>
            <person name="Urmite Genomes"/>
        </authorList>
    </citation>
    <scope>NUCLEOTIDE SEQUENCE [LARGE SCALE GENOMIC DNA]</scope>
    <source>
        <strain evidence="2">CSUR P1344</strain>
    </source>
</reference>
<dbReference type="SUPFAM" id="SSF55785">
    <property type="entry name" value="PYP-like sensor domain (PAS domain)"/>
    <property type="match status" value="1"/>
</dbReference>
<keyword evidence="2" id="KW-1185">Reference proteome</keyword>
<keyword evidence="1" id="KW-0418">Kinase</keyword>
<gene>
    <name evidence="1" type="ORF">BN000_00234</name>
</gene>
<dbReference type="Pfam" id="PF13426">
    <property type="entry name" value="PAS_9"/>
    <property type="match status" value="1"/>
</dbReference>
<dbReference type="RefSeq" id="WP_085239674.1">
    <property type="nucleotide sequence ID" value="NZ_CP157315.1"/>
</dbReference>
<organism evidence="1 2">
    <name type="scientific">Mycobacterium europaeum</name>
    <dbReference type="NCBI Taxonomy" id="761804"/>
    <lineage>
        <taxon>Bacteria</taxon>
        <taxon>Bacillati</taxon>
        <taxon>Actinomycetota</taxon>
        <taxon>Actinomycetes</taxon>
        <taxon>Mycobacteriales</taxon>
        <taxon>Mycobacteriaceae</taxon>
        <taxon>Mycobacterium</taxon>
        <taxon>Mycobacterium simiae complex</taxon>
    </lineage>
</organism>
<dbReference type="AlphaFoldDB" id="A0A0U1CWT0"/>
<protein>
    <submittedName>
        <fullName evidence="1">Two-component sensor histidine kinase protein, putative</fullName>
    </submittedName>
</protein>
<dbReference type="EMBL" id="CTEC01000001">
    <property type="protein sequence ID" value="CQD02403.1"/>
    <property type="molecule type" value="Genomic_DNA"/>
</dbReference>
<accession>A0A0U1CWT0</accession>
<proteinExistence type="predicted"/>
<dbReference type="SMART" id="SM00091">
    <property type="entry name" value="PAS"/>
    <property type="match status" value="1"/>
</dbReference>
<dbReference type="GO" id="GO:0016301">
    <property type="term" value="F:kinase activity"/>
    <property type="evidence" value="ECO:0007669"/>
    <property type="project" value="UniProtKB-KW"/>
</dbReference>
<dbReference type="InterPro" id="IPR000014">
    <property type="entry name" value="PAS"/>
</dbReference>
<sequence>MTALKQLPALVVLERIPIPVLAIENDGRILFSNAAFAEMMGYEPEEVLSLRFHEIFHHAPDSDVLSVVHSLANMVVELQHKDGSVVRALMSKSAAMRADDQFVLAAFQDLTEQLWKEDR</sequence>
<dbReference type="NCBIfam" id="TIGR00229">
    <property type="entry name" value="sensory_box"/>
    <property type="match status" value="1"/>
</dbReference>
<name>A0A0U1CWT0_9MYCO</name>
<dbReference type="InterPro" id="IPR035965">
    <property type="entry name" value="PAS-like_dom_sf"/>
</dbReference>
<evidence type="ECO:0000313" key="2">
    <source>
        <dbReference type="Proteomes" id="UP000199601"/>
    </source>
</evidence>
<dbReference type="Proteomes" id="UP000199601">
    <property type="component" value="Unassembled WGS sequence"/>
</dbReference>
<dbReference type="STRING" id="761804.BN000_00234"/>
<dbReference type="PROSITE" id="PS50112">
    <property type="entry name" value="PAS"/>
    <property type="match status" value="1"/>
</dbReference>
<dbReference type="Gene3D" id="3.30.450.20">
    <property type="entry name" value="PAS domain"/>
    <property type="match status" value="1"/>
</dbReference>
<evidence type="ECO:0000313" key="1">
    <source>
        <dbReference type="EMBL" id="CQD02403.1"/>
    </source>
</evidence>
<dbReference type="CDD" id="cd00130">
    <property type="entry name" value="PAS"/>
    <property type="match status" value="1"/>
</dbReference>
<keyword evidence="1" id="KW-0808">Transferase</keyword>